<sequence length="176" mass="20407">SQMSKMSTFEMKKFEGWETALDPDTLSLLSILNFRKTKFDFTYDKRIEHLTISKFVSWIAEIDVWMQGIGRSWVIIPEQPPKQQAQGDGVRMFWNNVELEVDTMKLKQAEVQFAVDQSLTGNKANSILNEMKLSFILNQKNAVIGCKRTYPNEELTQPTPQNKYARPPESKLRSKK</sequence>
<gene>
    <name evidence="2" type="ORF">FMOSSE_LOCUS15984</name>
</gene>
<dbReference type="Proteomes" id="UP000789375">
    <property type="component" value="Unassembled WGS sequence"/>
</dbReference>
<feature type="region of interest" description="Disordered" evidence="1">
    <location>
        <begin position="152"/>
        <end position="176"/>
    </location>
</feature>
<name>A0A9N9NJQ3_FUNMO</name>
<feature type="non-terminal residue" evidence="2">
    <location>
        <position position="176"/>
    </location>
</feature>
<keyword evidence="3" id="KW-1185">Reference proteome</keyword>
<evidence type="ECO:0000256" key="1">
    <source>
        <dbReference type="SAM" id="MobiDB-lite"/>
    </source>
</evidence>
<dbReference type="EMBL" id="CAJVPP010019376">
    <property type="protein sequence ID" value="CAG8737819.1"/>
    <property type="molecule type" value="Genomic_DNA"/>
</dbReference>
<proteinExistence type="predicted"/>
<protein>
    <submittedName>
        <fullName evidence="2">9757_t:CDS:1</fullName>
    </submittedName>
</protein>
<feature type="non-terminal residue" evidence="2">
    <location>
        <position position="1"/>
    </location>
</feature>
<reference evidence="2" key="1">
    <citation type="submission" date="2021-06" db="EMBL/GenBank/DDBJ databases">
        <authorList>
            <person name="Kallberg Y."/>
            <person name="Tangrot J."/>
            <person name="Rosling A."/>
        </authorList>
    </citation>
    <scope>NUCLEOTIDE SEQUENCE</scope>
    <source>
        <strain evidence="2">87-6 pot B 2015</strain>
    </source>
</reference>
<organism evidence="2 3">
    <name type="scientific">Funneliformis mosseae</name>
    <name type="common">Endomycorrhizal fungus</name>
    <name type="synonym">Glomus mosseae</name>
    <dbReference type="NCBI Taxonomy" id="27381"/>
    <lineage>
        <taxon>Eukaryota</taxon>
        <taxon>Fungi</taxon>
        <taxon>Fungi incertae sedis</taxon>
        <taxon>Mucoromycota</taxon>
        <taxon>Glomeromycotina</taxon>
        <taxon>Glomeromycetes</taxon>
        <taxon>Glomerales</taxon>
        <taxon>Glomeraceae</taxon>
        <taxon>Funneliformis</taxon>
    </lineage>
</organism>
<evidence type="ECO:0000313" key="3">
    <source>
        <dbReference type="Proteomes" id="UP000789375"/>
    </source>
</evidence>
<evidence type="ECO:0000313" key="2">
    <source>
        <dbReference type="EMBL" id="CAG8737819.1"/>
    </source>
</evidence>
<dbReference type="AlphaFoldDB" id="A0A9N9NJQ3"/>
<accession>A0A9N9NJQ3</accession>
<comment type="caution">
    <text evidence="2">The sequence shown here is derived from an EMBL/GenBank/DDBJ whole genome shotgun (WGS) entry which is preliminary data.</text>
</comment>
<feature type="compositionally biased region" description="Basic and acidic residues" evidence="1">
    <location>
        <begin position="166"/>
        <end position="176"/>
    </location>
</feature>